<feature type="compositionally biased region" description="Acidic residues" evidence="1">
    <location>
        <begin position="199"/>
        <end position="213"/>
    </location>
</feature>
<accession>A0A1J9PHC3</accession>
<dbReference type="OrthoDB" id="4186596at2759"/>
<feature type="compositionally biased region" description="Basic and acidic residues" evidence="1">
    <location>
        <begin position="214"/>
        <end position="225"/>
    </location>
</feature>
<comment type="caution">
    <text evidence="2">The sequence shown here is derived from an EMBL/GenBank/DDBJ whole genome shotgun (WGS) entry which is preliminary data.</text>
</comment>
<dbReference type="VEuPathDB" id="FungiDB:AJ78_04423"/>
<protein>
    <submittedName>
        <fullName evidence="2">Uncharacterized protein</fullName>
    </submittedName>
</protein>
<feature type="region of interest" description="Disordered" evidence="1">
    <location>
        <begin position="194"/>
        <end position="225"/>
    </location>
</feature>
<feature type="region of interest" description="Disordered" evidence="1">
    <location>
        <begin position="38"/>
        <end position="61"/>
    </location>
</feature>
<proteinExistence type="predicted"/>
<sequence length="452" mass="52755">MTMLEVERADIEALFGRDQSVDYTQGFGNFLYKPSENHVKHDRQATRRQKQGQPPDKSDGLKIKTVVVANEEGRQQNGFPLMRLPLEIRFRIYDLLLESLLGGHYYYEDLPDMMGDNGARFRVSDASYHRCSDDPDFTHPTLEPNGHVPEGVEDLFGLYKEIREGTADDAQVQRGENLGLTARFDVSREIDEMTAVSTSDEDEDEDEDEDADEGDHHYDSKKEAEEHDDILMKTNGRPLQCQDGFGTDRPVYLQVYQGPDTSECTRTPDNFERFRCDEHLNGECLNVDLECLRPLFYVSHQSTRDISACLWKNAIIKFEAPECFFTFIATRPAILKFLKCIELELQYYDDWFDTSSDTVVAICQFISEYMDLRYIRIHLVTEERYVKKILEEQKLERWKTAFNELKVSHGFDLRVVDLRLHYRYRGWNMPQSTLRPLEQRLKELWCPSALGR</sequence>
<dbReference type="AlphaFoldDB" id="A0A1J9PHC3"/>
<reference evidence="2 3" key="1">
    <citation type="submission" date="2015-07" db="EMBL/GenBank/DDBJ databases">
        <title>Emmonsia species relationships and genome sequence.</title>
        <authorList>
            <consortium name="The Broad Institute Genomics Platform"/>
            <person name="Cuomo C.A."/>
            <person name="Munoz J.F."/>
            <person name="Imamovic A."/>
            <person name="Priest M.E."/>
            <person name="Young S."/>
            <person name="Clay O.K."/>
            <person name="McEwen J.G."/>
        </authorList>
    </citation>
    <scope>NUCLEOTIDE SEQUENCE [LARGE SCALE GENOMIC DNA]</scope>
    <source>
        <strain evidence="2 3">UAMH 9510</strain>
    </source>
</reference>
<evidence type="ECO:0000313" key="3">
    <source>
        <dbReference type="Proteomes" id="UP000182235"/>
    </source>
</evidence>
<evidence type="ECO:0000256" key="1">
    <source>
        <dbReference type="SAM" id="MobiDB-lite"/>
    </source>
</evidence>
<evidence type="ECO:0000313" key="2">
    <source>
        <dbReference type="EMBL" id="OJD15306.1"/>
    </source>
</evidence>
<dbReference type="Proteomes" id="UP000182235">
    <property type="component" value="Unassembled WGS sequence"/>
</dbReference>
<dbReference type="EMBL" id="LGRN01000164">
    <property type="protein sequence ID" value="OJD15306.1"/>
    <property type="molecule type" value="Genomic_DNA"/>
</dbReference>
<keyword evidence="3" id="KW-1185">Reference proteome</keyword>
<gene>
    <name evidence="2" type="ORF">AJ78_04423</name>
</gene>
<organism evidence="2 3">
    <name type="scientific">Emergomyces pasteurianus Ep9510</name>
    <dbReference type="NCBI Taxonomy" id="1447872"/>
    <lineage>
        <taxon>Eukaryota</taxon>
        <taxon>Fungi</taxon>
        <taxon>Dikarya</taxon>
        <taxon>Ascomycota</taxon>
        <taxon>Pezizomycotina</taxon>
        <taxon>Eurotiomycetes</taxon>
        <taxon>Eurotiomycetidae</taxon>
        <taxon>Onygenales</taxon>
        <taxon>Ajellomycetaceae</taxon>
        <taxon>Emergomyces</taxon>
    </lineage>
</organism>
<name>A0A1J9PHC3_9EURO</name>